<dbReference type="Gene3D" id="3.40.50.300">
    <property type="entry name" value="P-loop containing nucleotide triphosphate hydrolases"/>
    <property type="match status" value="1"/>
</dbReference>
<comment type="caution">
    <text evidence="9">The sequence shown here is derived from an EMBL/GenBank/DDBJ whole genome shotgun (WGS) entry which is preliminary data.</text>
</comment>
<accession>A0A9X1RNI8</accession>
<evidence type="ECO:0000256" key="6">
    <source>
        <dbReference type="ARBA" id="ARBA00022840"/>
    </source>
</evidence>
<reference evidence="9" key="1">
    <citation type="submission" date="2022-01" db="EMBL/GenBank/DDBJ databases">
        <title>Genome sequence and assembly of Parabukholderia sp. RG36.</title>
        <authorList>
            <person name="Chhetri G."/>
        </authorList>
    </citation>
    <scope>NUCLEOTIDE SEQUENCE</scope>
    <source>
        <strain evidence="9">RG36</strain>
    </source>
</reference>
<keyword evidence="1" id="KW-1003">Cell membrane</keyword>
<dbReference type="InterPro" id="IPR027417">
    <property type="entry name" value="P-loop_NTPase"/>
</dbReference>
<dbReference type="PROSITE" id="PS50893">
    <property type="entry name" value="ABC_TRANSPORTER_2"/>
    <property type="match status" value="1"/>
</dbReference>
<keyword evidence="10" id="KW-1185">Reference proteome</keyword>
<keyword evidence="4" id="KW-0677">Repeat</keyword>
<feature type="domain" description="ABC transporter" evidence="8">
    <location>
        <begin position="24"/>
        <end position="259"/>
    </location>
</feature>
<keyword evidence="3" id="KW-0762">Sugar transport</keyword>
<evidence type="ECO:0000256" key="1">
    <source>
        <dbReference type="ARBA" id="ARBA00022475"/>
    </source>
</evidence>
<keyword evidence="3" id="KW-0813">Transport</keyword>
<dbReference type="InterPro" id="IPR003593">
    <property type="entry name" value="AAA+_ATPase"/>
</dbReference>
<dbReference type="SMART" id="SM00382">
    <property type="entry name" value="AAA"/>
    <property type="match status" value="1"/>
</dbReference>
<dbReference type="RefSeq" id="WP_238462069.1">
    <property type="nucleotide sequence ID" value="NZ_JAKLJA010000001.1"/>
</dbReference>
<evidence type="ECO:0000313" key="10">
    <source>
        <dbReference type="Proteomes" id="UP001139308"/>
    </source>
</evidence>
<dbReference type="SUPFAM" id="SSF52540">
    <property type="entry name" value="P-loop containing nucleoside triphosphate hydrolases"/>
    <property type="match status" value="1"/>
</dbReference>
<feature type="region of interest" description="Disordered" evidence="7">
    <location>
        <begin position="259"/>
        <end position="285"/>
    </location>
</feature>
<dbReference type="PANTHER" id="PTHR43790">
    <property type="entry name" value="CARBOHYDRATE TRANSPORT ATP-BINDING PROTEIN MG119-RELATED"/>
    <property type="match status" value="1"/>
</dbReference>
<keyword evidence="2" id="KW-0997">Cell inner membrane</keyword>
<evidence type="ECO:0000256" key="4">
    <source>
        <dbReference type="ARBA" id="ARBA00022737"/>
    </source>
</evidence>
<evidence type="ECO:0000259" key="8">
    <source>
        <dbReference type="PROSITE" id="PS50893"/>
    </source>
</evidence>
<dbReference type="AlphaFoldDB" id="A0A9X1RNI8"/>
<organism evidence="9 10">
    <name type="scientific">Paraburkholderia tagetis</name>
    <dbReference type="NCBI Taxonomy" id="2913261"/>
    <lineage>
        <taxon>Bacteria</taxon>
        <taxon>Pseudomonadati</taxon>
        <taxon>Pseudomonadota</taxon>
        <taxon>Betaproteobacteria</taxon>
        <taxon>Burkholderiales</taxon>
        <taxon>Burkholderiaceae</taxon>
        <taxon>Paraburkholderia</taxon>
    </lineage>
</organism>
<dbReference type="CDD" id="cd03216">
    <property type="entry name" value="ABC_Carb_Monos_I"/>
    <property type="match status" value="1"/>
</dbReference>
<dbReference type="InterPro" id="IPR050107">
    <property type="entry name" value="ABC_carbohydrate_import_ATPase"/>
</dbReference>
<keyword evidence="6 9" id="KW-0067">ATP-binding</keyword>
<proteinExistence type="predicted"/>
<evidence type="ECO:0000256" key="3">
    <source>
        <dbReference type="ARBA" id="ARBA00022597"/>
    </source>
</evidence>
<evidence type="ECO:0000313" key="9">
    <source>
        <dbReference type="EMBL" id="MCG5072318.1"/>
    </source>
</evidence>
<name>A0A9X1RNI8_9BURK</name>
<gene>
    <name evidence="9" type="ORF">L5014_02885</name>
</gene>
<keyword evidence="5" id="KW-0547">Nucleotide-binding</keyword>
<protein>
    <submittedName>
        <fullName evidence="9">ATP-binding cassette domain-containing protein</fullName>
    </submittedName>
</protein>
<keyword evidence="2" id="KW-0472">Membrane</keyword>
<dbReference type="PANTHER" id="PTHR43790:SF8">
    <property type="entry name" value="SUGAR ABC TRANSPORTER ATP-BINDING PROTEIN"/>
    <property type="match status" value="1"/>
</dbReference>
<dbReference type="GO" id="GO:0005524">
    <property type="term" value="F:ATP binding"/>
    <property type="evidence" value="ECO:0007669"/>
    <property type="project" value="UniProtKB-KW"/>
</dbReference>
<evidence type="ECO:0000256" key="5">
    <source>
        <dbReference type="ARBA" id="ARBA00022741"/>
    </source>
</evidence>
<dbReference type="Proteomes" id="UP001139308">
    <property type="component" value="Unassembled WGS sequence"/>
</dbReference>
<dbReference type="InterPro" id="IPR003439">
    <property type="entry name" value="ABC_transporter-like_ATP-bd"/>
</dbReference>
<evidence type="ECO:0000256" key="7">
    <source>
        <dbReference type="SAM" id="MobiDB-lite"/>
    </source>
</evidence>
<evidence type="ECO:0000256" key="2">
    <source>
        <dbReference type="ARBA" id="ARBA00022519"/>
    </source>
</evidence>
<dbReference type="Pfam" id="PF00005">
    <property type="entry name" value="ABC_tran"/>
    <property type="match status" value="1"/>
</dbReference>
<dbReference type="EMBL" id="JAKLJA010000001">
    <property type="protein sequence ID" value="MCG5072318.1"/>
    <property type="molecule type" value="Genomic_DNA"/>
</dbReference>
<sequence length="285" mass="30633">MTEHSTVQSTESPTARVNSGELVLSLRGVSKHFGAVSALTDIELDVHAGEVVALVGDNGAGKSTLVKILAGVHQPSAGTITFRGQPVTLSDPATALDLGIATVFQDLALCENLDVVANIFLGREMSPMRLDEVQMEVRAWTLLNELSARIPSVRDVVASLSGGQRQTVAIARSLLLDPKLIMLDEPTAALGVAQTAEVLNLIERVRDRGHAVIMISHNMEDVRAVADRIVVLRLGRNNGIFYPDSSNAELVAAITGATENAVSRRAGRRQAEQDYQDQQDRQDAR</sequence>
<dbReference type="GO" id="GO:0016887">
    <property type="term" value="F:ATP hydrolysis activity"/>
    <property type="evidence" value="ECO:0007669"/>
    <property type="project" value="InterPro"/>
</dbReference>